<sequence>MCTLIYFGCIEWHQVDRMIPQFGGVQNNPHRLVNIDWLHGRDGRGVEEVHDPGQSVDYFRWWFLSGKRYLAPVDAFFPRPPDEIPPEAFDKVADTPHTYRVDDAPDNRRPDRRSMVGTRTTARDWQWVDEMLGENIHVPRRARRMPEGGRS</sequence>
<dbReference type="EMBL" id="JASCZI010030697">
    <property type="protein sequence ID" value="MED6124368.1"/>
    <property type="molecule type" value="Genomic_DNA"/>
</dbReference>
<gene>
    <name evidence="2" type="ORF">PIB30_058356</name>
</gene>
<feature type="region of interest" description="Disordered" evidence="1">
    <location>
        <begin position="96"/>
        <end position="119"/>
    </location>
</feature>
<proteinExistence type="predicted"/>
<reference evidence="2 3" key="1">
    <citation type="journal article" date="2023" name="Plants (Basel)">
        <title>Bridging the Gap: Combining Genomics and Transcriptomics Approaches to Understand Stylosanthes scabra, an Orphan Legume from the Brazilian Caatinga.</title>
        <authorList>
            <person name="Ferreira-Neto J.R.C."/>
            <person name="da Silva M.D."/>
            <person name="Binneck E."/>
            <person name="de Melo N.F."/>
            <person name="da Silva R.H."/>
            <person name="de Melo A.L.T.M."/>
            <person name="Pandolfi V."/>
            <person name="Bustamante F.O."/>
            <person name="Brasileiro-Vidal A.C."/>
            <person name="Benko-Iseppon A.M."/>
        </authorList>
    </citation>
    <scope>NUCLEOTIDE SEQUENCE [LARGE SCALE GENOMIC DNA]</scope>
    <source>
        <tissue evidence="2">Leaves</tissue>
    </source>
</reference>
<protein>
    <recommendedName>
        <fullName evidence="4">Aminotransferase-like plant mobile domain-containing protein</fullName>
    </recommendedName>
</protein>
<accession>A0ABU6RKS0</accession>
<feature type="compositionally biased region" description="Basic and acidic residues" evidence="1">
    <location>
        <begin position="96"/>
        <end position="114"/>
    </location>
</feature>
<evidence type="ECO:0000256" key="1">
    <source>
        <dbReference type="SAM" id="MobiDB-lite"/>
    </source>
</evidence>
<evidence type="ECO:0000313" key="2">
    <source>
        <dbReference type="EMBL" id="MED6124368.1"/>
    </source>
</evidence>
<keyword evidence="3" id="KW-1185">Reference proteome</keyword>
<evidence type="ECO:0008006" key="4">
    <source>
        <dbReference type="Google" id="ProtNLM"/>
    </source>
</evidence>
<comment type="caution">
    <text evidence="2">The sequence shown here is derived from an EMBL/GenBank/DDBJ whole genome shotgun (WGS) entry which is preliminary data.</text>
</comment>
<organism evidence="2 3">
    <name type="scientific">Stylosanthes scabra</name>
    <dbReference type="NCBI Taxonomy" id="79078"/>
    <lineage>
        <taxon>Eukaryota</taxon>
        <taxon>Viridiplantae</taxon>
        <taxon>Streptophyta</taxon>
        <taxon>Embryophyta</taxon>
        <taxon>Tracheophyta</taxon>
        <taxon>Spermatophyta</taxon>
        <taxon>Magnoliopsida</taxon>
        <taxon>eudicotyledons</taxon>
        <taxon>Gunneridae</taxon>
        <taxon>Pentapetalae</taxon>
        <taxon>rosids</taxon>
        <taxon>fabids</taxon>
        <taxon>Fabales</taxon>
        <taxon>Fabaceae</taxon>
        <taxon>Papilionoideae</taxon>
        <taxon>50 kb inversion clade</taxon>
        <taxon>dalbergioids sensu lato</taxon>
        <taxon>Dalbergieae</taxon>
        <taxon>Pterocarpus clade</taxon>
        <taxon>Stylosanthes</taxon>
    </lineage>
</organism>
<dbReference type="Proteomes" id="UP001341840">
    <property type="component" value="Unassembled WGS sequence"/>
</dbReference>
<evidence type="ECO:0000313" key="3">
    <source>
        <dbReference type="Proteomes" id="UP001341840"/>
    </source>
</evidence>
<name>A0ABU6RKS0_9FABA</name>